<organism evidence="1 2">
    <name type="scientific">Camellia lanceoleosa</name>
    <dbReference type="NCBI Taxonomy" id="1840588"/>
    <lineage>
        <taxon>Eukaryota</taxon>
        <taxon>Viridiplantae</taxon>
        <taxon>Streptophyta</taxon>
        <taxon>Embryophyta</taxon>
        <taxon>Tracheophyta</taxon>
        <taxon>Spermatophyta</taxon>
        <taxon>Magnoliopsida</taxon>
        <taxon>eudicotyledons</taxon>
        <taxon>Gunneridae</taxon>
        <taxon>Pentapetalae</taxon>
        <taxon>asterids</taxon>
        <taxon>Ericales</taxon>
        <taxon>Theaceae</taxon>
        <taxon>Camellia</taxon>
    </lineage>
</organism>
<keyword evidence="2" id="KW-1185">Reference proteome</keyword>
<protein>
    <submittedName>
        <fullName evidence="1">Aldehyde oxidase GLOX</fullName>
    </submittedName>
</protein>
<accession>A0ACC0G180</accession>
<sequence>MVFCTQREKQKTANPRNTMSSSSPSMSFKNLSFFLFSLLLLTTSHSFPLNTTTTFPNPQETTPSGTGGGEWVLLHDSIGVSAMHMQLMYDNKVVIFDRTDFGLSNLSLPSGKCRYNDAVLKLDCSAHSLLYDVASNTFRPLMILTDIWCSSASVRPDGTLVQTGGYLAGDKKIRLFTPCSTTTDAAAEQCDWFELPQQLLVRRWYSSNHILPDGRLIVVGGRRQFNYEFFPKNSINGSLPELFNLPFLHNTTDRFEENNLYPFLHLLPDGNLFIFANRRSISFDYVNNRVVKEFPEIPGEKRNYPSTGSSVLLPLRGNSPAPEVMICGGAPAFAFYQAEKLSVYVAASKTCGRLKVTDPEPQWLMENMPMSRVMSDMILLPSGDVLIINGASNGTAGWEDAVGPVLNPVLYSPTQPDLSERFTVLSPTTIPRMYHSAAILLPDGRILVGGSNPHLQYNFTAMPYPTELSLEAFLPPYMAKEYSNLRPSILTVEARDKVVSYGQGFAVTFMVATYRLYQDFKVAVIAPPFATHSFGMNQRLIYLDIIGGAQKLSMFGYKVSVVAPVTKNIAPPGYYMLFVVHNGIPGECVWIQINN</sequence>
<reference evidence="1 2" key="1">
    <citation type="journal article" date="2022" name="Plant J.">
        <title>Chromosome-level genome of Camellia lanceoleosa provides a valuable resource for understanding genome evolution and self-incompatibility.</title>
        <authorList>
            <person name="Gong W."/>
            <person name="Xiao S."/>
            <person name="Wang L."/>
            <person name="Liao Z."/>
            <person name="Chang Y."/>
            <person name="Mo W."/>
            <person name="Hu G."/>
            <person name="Li W."/>
            <person name="Zhao G."/>
            <person name="Zhu H."/>
            <person name="Hu X."/>
            <person name="Ji K."/>
            <person name="Xiang X."/>
            <person name="Song Q."/>
            <person name="Yuan D."/>
            <person name="Jin S."/>
            <person name="Zhang L."/>
        </authorList>
    </citation>
    <scope>NUCLEOTIDE SEQUENCE [LARGE SCALE GENOMIC DNA]</scope>
    <source>
        <strain evidence="1">SQ_2022a</strain>
    </source>
</reference>
<comment type="caution">
    <text evidence="1">The sequence shown here is derived from an EMBL/GenBank/DDBJ whole genome shotgun (WGS) entry which is preliminary data.</text>
</comment>
<dbReference type="Proteomes" id="UP001060215">
    <property type="component" value="Chromosome 12"/>
</dbReference>
<name>A0ACC0G180_9ERIC</name>
<evidence type="ECO:0000313" key="2">
    <source>
        <dbReference type="Proteomes" id="UP001060215"/>
    </source>
</evidence>
<evidence type="ECO:0000313" key="1">
    <source>
        <dbReference type="EMBL" id="KAI7994057.1"/>
    </source>
</evidence>
<gene>
    <name evidence="1" type="ORF">LOK49_LG11G01230</name>
</gene>
<proteinExistence type="predicted"/>
<dbReference type="EMBL" id="CM045769">
    <property type="protein sequence ID" value="KAI7994057.1"/>
    <property type="molecule type" value="Genomic_DNA"/>
</dbReference>